<feature type="signal peptide" evidence="1">
    <location>
        <begin position="1"/>
        <end position="21"/>
    </location>
</feature>
<dbReference type="PROSITE" id="PS51257">
    <property type="entry name" value="PROKAR_LIPOPROTEIN"/>
    <property type="match status" value="1"/>
</dbReference>
<accession>A0ABP8CXU9</accession>
<sequence>MKKYLLGAFVFLILVSCSSDDSTDNANNSLLIGTWTGVSSVFNGNNIGVPDSNTVKFTSNNRVEFIYGGFGINGENISEFGSWTKNETTLTITWDDSEAGLEAYVLEVNELTESILKWTTNISGEGTLVETYQR</sequence>
<evidence type="ECO:0000313" key="3">
    <source>
        <dbReference type="EMBL" id="GAA4244508.1"/>
    </source>
</evidence>
<feature type="domain" description="Lipocalin-like" evidence="2">
    <location>
        <begin position="31"/>
        <end position="118"/>
    </location>
</feature>
<proteinExistence type="predicted"/>
<protein>
    <recommendedName>
        <fullName evidence="2">Lipocalin-like domain-containing protein</fullName>
    </recommendedName>
</protein>
<keyword evidence="1" id="KW-0732">Signal</keyword>
<evidence type="ECO:0000256" key="1">
    <source>
        <dbReference type="SAM" id="SignalP"/>
    </source>
</evidence>
<dbReference type="Proteomes" id="UP001501682">
    <property type="component" value="Unassembled WGS sequence"/>
</dbReference>
<gene>
    <name evidence="3" type="ORF">GCM10022292_23410</name>
</gene>
<dbReference type="Pfam" id="PF13648">
    <property type="entry name" value="Lipocalin_4"/>
    <property type="match status" value="1"/>
</dbReference>
<feature type="chain" id="PRO_5047400998" description="Lipocalin-like domain-containing protein" evidence="1">
    <location>
        <begin position="22"/>
        <end position="134"/>
    </location>
</feature>
<dbReference type="RefSeq" id="WP_344714835.1">
    <property type="nucleotide sequence ID" value="NZ_BAABCB010000020.1"/>
</dbReference>
<name>A0ABP8CXU9_9FLAO</name>
<dbReference type="EMBL" id="BAABCB010000020">
    <property type="protein sequence ID" value="GAA4244508.1"/>
    <property type="molecule type" value="Genomic_DNA"/>
</dbReference>
<evidence type="ECO:0000313" key="4">
    <source>
        <dbReference type="Proteomes" id="UP001501682"/>
    </source>
</evidence>
<organism evidence="3 4">
    <name type="scientific">Winogradskyella damuponensis</name>
    <dbReference type="NCBI Taxonomy" id="943939"/>
    <lineage>
        <taxon>Bacteria</taxon>
        <taxon>Pseudomonadati</taxon>
        <taxon>Bacteroidota</taxon>
        <taxon>Flavobacteriia</taxon>
        <taxon>Flavobacteriales</taxon>
        <taxon>Flavobacteriaceae</taxon>
        <taxon>Winogradskyella</taxon>
    </lineage>
</organism>
<dbReference type="InterPro" id="IPR024311">
    <property type="entry name" value="Lipocalin-like"/>
</dbReference>
<evidence type="ECO:0000259" key="2">
    <source>
        <dbReference type="Pfam" id="PF13648"/>
    </source>
</evidence>
<keyword evidence="4" id="KW-1185">Reference proteome</keyword>
<comment type="caution">
    <text evidence="3">The sequence shown here is derived from an EMBL/GenBank/DDBJ whole genome shotgun (WGS) entry which is preliminary data.</text>
</comment>
<reference evidence="4" key="1">
    <citation type="journal article" date="2019" name="Int. J. Syst. Evol. Microbiol.">
        <title>The Global Catalogue of Microorganisms (GCM) 10K type strain sequencing project: providing services to taxonomists for standard genome sequencing and annotation.</title>
        <authorList>
            <consortium name="The Broad Institute Genomics Platform"/>
            <consortium name="The Broad Institute Genome Sequencing Center for Infectious Disease"/>
            <person name="Wu L."/>
            <person name="Ma J."/>
        </authorList>
    </citation>
    <scope>NUCLEOTIDE SEQUENCE [LARGE SCALE GENOMIC DNA]</scope>
    <source>
        <strain evidence="4">JCM 17633</strain>
    </source>
</reference>